<dbReference type="SUPFAM" id="SSF51735">
    <property type="entry name" value="NAD(P)-binding Rossmann-fold domains"/>
    <property type="match status" value="1"/>
</dbReference>
<dbReference type="Pfam" id="PF08659">
    <property type="entry name" value="KR"/>
    <property type="match status" value="1"/>
</dbReference>
<comment type="caution">
    <text evidence="2">The sequence shown here is derived from an EMBL/GenBank/DDBJ whole genome shotgun (WGS) entry which is preliminary data.</text>
</comment>
<evidence type="ECO:0000313" key="2">
    <source>
        <dbReference type="EMBL" id="KAK8877531.1"/>
    </source>
</evidence>
<dbReference type="Gene3D" id="3.40.50.720">
    <property type="entry name" value="NAD(P)-binding Rossmann-like Domain"/>
    <property type="match status" value="1"/>
</dbReference>
<evidence type="ECO:0000313" key="3">
    <source>
        <dbReference type="Proteomes" id="UP001390339"/>
    </source>
</evidence>
<dbReference type="InterPro" id="IPR036291">
    <property type="entry name" value="NAD(P)-bd_dom_sf"/>
</dbReference>
<accession>A0ABR2JI90</accession>
<gene>
    <name evidence="2" type="ORF">PGQ11_002477</name>
</gene>
<keyword evidence="3" id="KW-1185">Reference proteome</keyword>
<dbReference type="EMBL" id="JAPCWZ010000002">
    <property type="protein sequence ID" value="KAK8877531.1"/>
    <property type="molecule type" value="Genomic_DNA"/>
</dbReference>
<name>A0ABR2JI90_9PEZI</name>
<sequence length="81" mass="8837">MSRSGHDDDKSKHVAHNIRALGCQLDLLHGDVTNVDDVRRVIEGRNIGGILQASMGLRDSPFGNTTLEDYTTALRYKVGGT</sequence>
<reference evidence="2 3" key="1">
    <citation type="journal article" date="2024" name="IMA Fungus">
        <title>Apiospora arundinis, a panoply of carbohydrate-active enzymes and secondary metabolites.</title>
        <authorList>
            <person name="Sorensen T."/>
            <person name="Petersen C."/>
            <person name="Muurmann A.T."/>
            <person name="Christiansen J.V."/>
            <person name="Brundto M.L."/>
            <person name="Overgaard C.K."/>
            <person name="Boysen A.T."/>
            <person name="Wollenberg R.D."/>
            <person name="Larsen T.O."/>
            <person name="Sorensen J.L."/>
            <person name="Nielsen K.L."/>
            <person name="Sondergaard T.E."/>
        </authorList>
    </citation>
    <scope>NUCLEOTIDE SEQUENCE [LARGE SCALE GENOMIC DNA]</scope>
    <source>
        <strain evidence="2 3">AAU 773</strain>
    </source>
</reference>
<dbReference type="Proteomes" id="UP001390339">
    <property type="component" value="Unassembled WGS sequence"/>
</dbReference>
<evidence type="ECO:0000259" key="1">
    <source>
        <dbReference type="Pfam" id="PF08659"/>
    </source>
</evidence>
<dbReference type="InterPro" id="IPR013968">
    <property type="entry name" value="PKS_KR"/>
</dbReference>
<organism evidence="2 3">
    <name type="scientific">Apiospora arundinis</name>
    <dbReference type="NCBI Taxonomy" id="335852"/>
    <lineage>
        <taxon>Eukaryota</taxon>
        <taxon>Fungi</taxon>
        <taxon>Dikarya</taxon>
        <taxon>Ascomycota</taxon>
        <taxon>Pezizomycotina</taxon>
        <taxon>Sordariomycetes</taxon>
        <taxon>Xylariomycetidae</taxon>
        <taxon>Amphisphaeriales</taxon>
        <taxon>Apiosporaceae</taxon>
        <taxon>Apiospora</taxon>
    </lineage>
</organism>
<feature type="domain" description="Ketoreductase (KR)" evidence="1">
    <location>
        <begin position="1"/>
        <end position="81"/>
    </location>
</feature>
<protein>
    <recommendedName>
        <fullName evidence="1">Ketoreductase (KR) domain-containing protein</fullName>
    </recommendedName>
</protein>
<proteinExistence type="predicted"/>